<evidence type="ECO:0000256" key="1">
    <source>
        <dbReference type="SAM" id="Phobius"/>
    </source>
</evidence>
<evidence type="ECO:0000313" key="3">
    <source>
        <dbReference type="Proteomes" id="UP000219452"/>
    </source>
</evidence>
<accession>A0A286F8C5</accession>
<evidence type="ECO:0000313" key="2">
    <source>
        <dbReference type="EMBL" id="SOD79450.1"/>
    </source>
</evidence>
<sequence length="69" mass="6733">MKTISKGHMAFTHGGTDGVKDAGAAFCATVMGGTAALGLMGALTGGFGAAMLGIAIGVCFYGDSKGKFQ</sequence>
<feature type="transmembrane region" description="Helical" evidence="1">
    <location>
        <begin position="39"/>
        <end position="61"/>
    </location>
</feature>
<keyword evidence="1" id="KW-1133">Transmembrane helix</keyword>
<dbReference type="Proteomes" id="UP000219452">
    <property type="component" value="Unassembled WGS sequence"/>
</dbReference>
<reference evidence="3" key="1">
    <citation type="submission" date="2017-09" db="EMBL/GenBank/DDBJ databases">
        <authorList>
            <person name="Varghese N."/>
            <person name="Submissions S."/>
        </authorList>
    </citation>
    <scope>NUCLEOTIDE SEQUENCE [LARGE SCALE GENOMIC DNA]</scope>
    <source>
        <strain evidence="3">DSM 29961</strain>
    </source>
</reference>
<organism evidence="2 3">
    <name type="scientific">Spirosoma fluviale</name>
    <dbReference type="NCBI Taxonomy" id="1597977"/>
    <lineage>
        <taxon>Bacteria</taxon>
        <taxon>Pseudomonadati</taxon>
        <taxon>Bacteroidota</taxon>
        <taxon>Cytophagia</taxon>
        <taxon>Cytophagales</taxon>
        <taxon>Cytophagaceae</taxon>
        <taxon>Spirosoma</taxon>
    </lineage>
</organism>
<dbReference type="AlphaFoldDB" id="A0A286F8C5"/>
<protein>
    <submittedName>
        <fullName evidence="2">Uncharacterized protein</fullName>
    </submittedName>
</protein>
<gene>
    <name evidence="2" type="ORF">SAMN06269250_0963</name>
</gene>
<proteinExistence type="predicted"/>
<dbReference type="EMBL" id="OCNH01000001">
    <property type="protein sequence ID" value="SOD79450.1"/>
    <property type="molecule type" value="Genomic_DNA"/>
</dbReference>
<keyword evidence="3" id="KW-1185">Reference proteome</keyword>
<keyword evidence="1" id="KW-0472">Membrane</keyword>
<keyword evidence="1" id="KW-0812">Transmembrane</keyword>
<dbReference type="RefSeq" id="WP_097124631.1">
    <property type="nucleotide sequence ID" value="NZ_OCNH01000001.1"/>
</dbReference>
<name>A0A286F8C5_9BACT</name>